<keyword evidence="2" id="KW-1185">Reference proteome</keyword>
<name>A0ABX0ZBZ7_9ACTN</name>
<protein>
    <submittedName>
        <fullName evidence="1">Uncharacterized protein</fullName>
    </submittedName>
</protein>
<proteinExistence type="predicted"/>
<gene>
    <name evidence="1" type="ORF">HCJ94_26600</name>
</gene>
<sequence>MTRQVITMAGQRPTRRTAIAAGLVAVLIAAGCGRGPAPEPPRSAGTGPPSTIARAEIGGRLTVTAAVDRVVDDTAFVVRDADLTDGALLVLTTTRTQASPPELVTLDGVVILFAYDGLAARYGLRAPEAYRAFEGQRALAADQITVWR</sequence>
<dbReference type="RefSeq" id="WP_168003782.1">
    <property type="nucleotide sequence ID" value="NZ_JAATEO010000042.1"/>
</dbReference>
<accession>A0ABX0ZBZ7</accession>
<dbReference type="PROSITE" id="PS51257">
    <property type="entry name" value="PROKAR_LIPOPROTEIN"/>
    <property type="match status" value="1"/>
</dbReference>
<evidence type="ECO:0000313" key="1">
    <source>
        <dbReference type="EMBL" id="NJP35440.1"/>
    </source>
</evidence>
<dbReference type="EMBL" id="JAATEO010000042">
    <property type="protein sequence ID" value="NJP35440.1"/>
    <property type="molecule type" value="Genomic_DNA"/>
</dbReference>
<evidence type="ECO:0000313" key="2">
    <source>
        <dbReference type="Proteomes" id="UP000783871"/>
    </source>
</evidence>
<comment type="caution">
    <text evidence="1">The sequence shown here is derived from an EMBL/GenBank/DDBJ whole genome shotgun (WGS) entry which is preliminary data.</text>
</comment>
<organism evidence="1 2">
    <name type="scientific">Micromonospora thermarum</name>
    <dbReference type="NCBI Taxonomy" id="2720024"/>
    <lineage>
        <taxon>Bacteria</taxon>
        <taxon>Bacillati</taxon>
        <taxon>Actinomycetota</taxon>
        <taxon>Actinomycetes</taxon>
        <taxon>Micromonosporales</taxon>
        <taxon>Micromonosporaceae</taxon>
        <taxon>Micromonospora</taxon>
    </lineage>
</organism>
<dbReference type="Proteomes" id="UP000783871">
    <property type="component" value="Unassembled WGS sequence"/>
</dbReference>
<reference evidence="1 2" key="1">
    <citation type="submission" date="2020-03" db="EMBL/GenBank/DDBJ databases">
        <title>WGS of actinomycetes isolated from Thailand.</title>
        <authorList>
            <person name="Thawai C."/>
        </authorList>
    </citation>
    <scope>NUCLEOTIDE SEQUENCE [LARGE SCALE GENOMIC DNA]</scope>
    <source>
        <strain evidence="1 2">HSS6-12</strain>
    </source>
</reference>